<dbReference type="AlphaFoldDB" id="A0A816MC23"/>
<accession>A0A816MC23</accession>
<reference evidence="2" key="1">
    <citation type="submission" date="2021-01" db="EMBL/GenBank/DDBJ databases">
        <authorList>
            <consortium name="Genoscope - CEA"/>
            <person name="William W."/>
        </authorList>
    </citation>
    <scope>NUCLEOTIDE SEQUENCE</scope>
</reference>
<dbReference type="Proteomes" id="UP001295469">
    <property type="component" value="Chromosome C07"/>
</dbReference>
<feature type="compositionally biased region" description="Low complexity" evidence="1">
    <location>
        <begin position="76"/>
        <end position="85"/>
    </location>
</feature>
<name>A0A816MC23_BRANA</name>
<sequence>MGFAITHKDNLLTNFLMSFTMVNGSSQIRSVLFVSCKDRCNEGVRNHENQCDTETTDQLKYRQCSQVSTRLSGNGKPKPLALAPPWLKGVN</sequence>
<organism evidence="2">
    <name type="scientific">Brassica napus</name>
    <name type="common">Rape</name>
    <dbReference type="NCBI Taxonomy" id="3708"/>
    <lineage>
        <taxon>Eukaryota</taxon>
        <taxon>Viridiplantae</taxon>
        <taxon>Streptophyta</taxon>
        <taxon>Embryophyta</taxon>
        <taxon>Tracheophyta</taxon>
        <taxon>Spermatophyta</taxon>
        <taxon>Magnoliopsida</taxon>
        <taxon>eudicotyledons</taxon>
        <taxon>Gunneridae</taxon>
        <taxon>Pentapetalae</taxon>
        <taxon>rosids</taxon>
        <taxon>malvids</taxon>
        <taxon>Brassicales</taxon>
        <taxon>Brassicaceae</taxon>
        <taxon>Brassiceae</taxon>
        <taxon>Brassica</taxon>
    </lineage>
</organism>
<proteinExistence type="predicted"/>
<evidence type="ECO:0000313" key="2">
    <source>
        <dbReference type="EMBL" id="CAF1988718.1"/>
    </source>
</evidence>
<evidence type="ECO:0000256" key="1">
    <source>
        <dbReference type="SAM" id="MobiDB-lite"/>
    </source>
</evidence>
<feature type="region of interest" description="Disordered" evidence="1">
    <location>
        <begin position="69"/>
        <end position="91"/>
    </location>
</feature>
<dbReference type="EMBL" id="HG994371">
    <property type="protein sequence ID" value="CAF1988718.1"/>
    <property type="molecule type" value="Genomic_DNA"/>
</dbReference>
<gene>
    <name evidence="2" type="ORF">DARMORV10_C07P26760.1</name>
</gene>
<protein>
    <submittedName>
        <fullName evidence="2">(rape) hypothetical protein</fullName>
    </submittedName>
</protein>